<gene>
    <name evidence="4" type="ORF">GCM10010507_45640</name>
</gene>
<keyword evidence="2" id="KW-0812">Transmembrane</keyword>
<dbReference type="GO" id="GO:0016747">
    <property type="term" value="F:acyltransferase activity, transferring groups other than amino-acyl groups"/>
    <property type="evidence" value="ECO:0007669"/>
    <property type="project" value="InterPro"/>
</dbReference>
<evidence type="ECO:0000259" key="3">
    <source>
        <dbReference type="Pfam" id="PF01757"/>
    </source>
</evidence>
<feature type="transmembrane region" description="Helical" evidence="2">
    <location>
        <begin position="38"/>
        <end position="61"/>
    </location>
</feature>
<reference evidence="4" key="2">
    <citation type="submission" date="2020-09" db="EMBL/GenBank/DDBJ databases">
        <authorList>
            <person name="Sun Q."/>
            <person name="Ohkuma M."/>
        </authorList>
    </citation>
    <scope>NUCLEOTIDE SEQUENCE</scope>
    <source>
        <strain evidence="4">JCM 4633</strain>
    </source>
</reference>
<dbReference type="PANTHER" id="PTHR23028">
    <property type="entry name" value="ACETYLTRANSFERASE"/>
    <property type="match status" value="1"/>
</dbReference>
<accession>A0A918TXD4</accession>
<feature type="domain" description="Acyltransferase 3" evidence="3">
    <location>
        <begin position="2"/>
        <end position="337"/>
    </location>
</feature>
<dbReference type="GO" id="GO:0000271">
    <property type="term" value="P:polysaccharide biosynthetic process"/>
    <property type="evidence" value="ECO:0007669"/>
    <property type="project" value="TreeGrafter"/>
</dbReference>
<evidence type="ECO:0000256" key="1">
    <source>
        <dbReference type="SAM" id="MobiDB-lite"/>
    </source>
</evidence>
<feature type="transmembrane region" description="Helical" evidence="2">
    <location>
        <begin position="291"/>
        <end position="310"/>
    </location>
</feature>
<keyword evidence="2" id="KW-1133">Transmembrane helix</keyword>
<feature type="compositionally biased region" description="Low complexity" evidence="1">
    <location>
        <begin position="360"/>
        <end position="376"/>
    </location>
</feature>
<dbReference type="AlphaFoldDB" id="A0A918TXD4"/>
<dbReference type="InterPro" id="IPR050879">
    <property type="entry name" value="Acyltransferase_3"/>
</dbReference>
<feature type="transmembrane region" description="Helical" evidence="2">
    <location>
        <begin position="251"/>
        <end position="270"/>
    </location>
</feature>
<evidence type="ECO:0000313" key="5">
    <source>
        <dbReference type="Proteomes" id="UP000646244"/>
    </source>
</evidence>
<name>A0A918TXD4_STRCJ</name>
<dbReference type="GO" id="GO:0016020">
    <property type="term" value="C:membrane"/>
    <property type="evidence" value="ECO:0007669"/>
    <property type="project" value="TreeGrafter"/>
</dbReference>
<feature type="transmembrane region" description="Helical" evidence="2">
    <location>
        <begin position="226"/>
        <end position="245"/>
    </location>
</feature>
<organism evidence="4 5">
    <name type="scientific">Streptomyces cinnamoneus</name>
    <name type="common">Streptoverticillium cinnamoneum</name>
    <dbReference type="NCBI Taxonomy" id="53446"/>
    <lineage>
        <taxon>Bacteria</taxon>
        <taxon>Bacillati</taxon>
        <taxon>Actinomycetota</taxon>
        <taxon>Actinomycetes</taxon>
        <taxon>Kitasatosporales</taxon>
        <taxon>Streptomycetaceae</taxon>
        <taxon>Streptomyces</taxon>
        <taxon>Streptomyces cinnamoneus group</taxon>
    </lineage>
</organism>
<dbReference type="Proteomes" id="UP000646244">
    <property type="component" value="Unassembled WGS sequence"/>
</dbReference>
<keyword evidence="2" id="KW-0472">Membrane</keyword>
<feature type="transmembrane region" description="Helical" evidence="2">
    <location>
        <begin position="316"/>
        <end position="339"/>
    </location>
</feature>
<feature type="region of interest" description="Disordered" evidence="1">
    <location>
        <begin position="355"/>
        <end position="376"/>
    </location>
</feature>
<dbReference type="InterPro" id="IPR002656">
    <property type="entry name" value="Acyl_transf_3_dom"/>
</dbReference>
<proteinExistence type="predicted"/>
<dbReference type="RefSeq" id="WP_190111709.1">
    <property type="nucleotide sequence ID" value="NZ_BMVB01000017.1"/>
</dbReference>
<evidence type="ECO:0000256" key="2">
    <source>
        <dbReference type="SAM" id="Phobius"/>
    </source>
</evidence>
<keyword evidence="4" id="KW-0012">Acyltransferase</keyword>
<feature type="transmembrane region" description="Helical" evidence="2">
    <location>
        <begin position="82"/>
        <end position="106"/>
    </location>
</feature>
<feature type="transmembrane region" description="Helical" evidence="2">
    <location>
        <begin position="156"/>
        <end position="178"/>
    </location>
</feature>
<evidence type="ECO:0000313" key="4">
    <source>
        <dbReference type="EMBL" id="GHC63205.1"/>
    </source>
</evidence>
<keyword evidence="4" id="KW-0808">Transferase</keyword>
<feature type="transmembrane region" description="Helical" evidence="2">
    <location>
        <begin position="7"/>
        <end position="26"/>
    </location>
</feature>
<reference evidence="4" key="1">
    <citation type="journal article" date="2014" name="Int. J. Syst. Evol. Microbiol.">
        <title>Complete genome sequence of Corynebacterium casei LMG S-19264T (=DSM 44701T), isolated from a smear-ripened cheese.</title>
        <authorList>
            <consortium name="US DOE Joint Genome Institute (JGI-PGF)"/>
            <person name="Walter F."/>
            <person name="Albersmeier A."/>
            <person name="Kalinowski J."/>
            <person name="Ruckert C."/>
        </authorList>
    </citation>
    <scope>NUCLEOTIDE SEQUENCE</scope>
    <source>
        <strain evidence="4">JCM 4633</strain>
    </source>
</reference>
<feature type="transmembrane region" description="Helical" evidence="2">
    <location>
        <begin position="198"/>
        <end position="219"/>
    </location>
</feature>
<protein>
    <submittedName>
        <fullName evidence="4">Acyltransferase</fullName>
    </submittedName>
</protein>
<feature type="transmembrane region" description="Helical" evidence="2">
    <location>
        <begin position="126"/>
        <end position="144"/>
    </location>
</feature>
<dbReference type="Pfam" id="PF01757">
    <property type="entry name" value="Acyl_transf_3"/>
    <property type="match status" value="1"/>
</dbReference>
<dbReference type="PANTHER" id="PTHR23028:SF53">
    <property type="entry name" value="ACYL_TRANSF_3 DOMAIN-CONTAINING PROTEIN"/>
    <property type="match status" value="1"/>
</dbReference>
<sequence>MASLTGVRFPAVLMVFLAHLSLIIPFADPKVLEDYHTYIGGIGKVGLSFFFMLSGFILAWAARENDSPVLFWRRRLVKIIPLHWLTFAIALAVFAGSTVTAKSGIMNLLMVQGWSSDPAVFGSVNAPSWSLTCLCFFYLLFPLLHRGVTRIRAQYLWWCAGAIAAAVVAVPAVVRAVIPADAQLPPGAPATSVDAFWIVDLLPATRLLDFVLGIVMARIVRSGRWIGVRPLPLAALVFVAYFASLDLPPEYRIAATTIVPLALFIASLAGSDLAGRKTVLAGRPIQVLGDVSYAFILIHWPVMNFFLKVFGEERLYSVPFAVAVGVLDLVVSIALAWVLTVTVEKPLVRLLAKPRKKAEPAVAASPASSPTRASSL</sequence>
<comment type="caution">
    <text evidence="4">The sequence shown here is derived from an EMBL/GenBank/DDBJ whole genome shotgun (WGS) entry which is preliminary data.</text>
</comment>
<dbReference type="EMBL" id="BMVB01000017">
    <property type="protein sequence ID" value="GHC63205.1"/>
    <property type="molecule type" value="Genomic_DNA"/>
</dbReference>